<protein>
    <submittedName>
        <fullName evidence="1">Uncharacterized protein</fullName>
    </submittedName>
</protein>
<reference evidence="1" key="2">
    <citation type="submission" date="2011-04" db="EMBL/GenBank/DDBJ databases">
        <authorList>
            <person name="Genoscope - CEA"/>
        </authorList>
    </citation>
    <scope>NUCLEOTIDE SEQUENCE</scope>
    <source>
        <strain evidence="1">R229</strain>
    </source>
</reference>
<organism evidence="1">
    <name type="scientific">blood disease bacterium R229</name>
    <dbReference type="NCBI Taxonomy" id="741978"/>
    <lineage>
        <taxon>Bacteria</taxon>
        <taxon>Pseudomonadati</taxon>
        <taxon>Pseudomonadota</taxon>
        <taxon>Betaproteobacteria</taxon>
        <taxon>Burkholderiales</taxon>
        <taxon>Burkholderiaceae</taxon>
        <taxon>Ralstonia</taxon>
        <taxon>Ralstonia solanacearum species complex</taxon>
    </lineage>
</organism>
<evidence type="ECO:0000313" key="1">
    <source>
        <dbReference type="EMBL" id="CCA83790.1"/>
    </source>
</evidence>
<proteinExistence type="predicted"/>
<gene>
    <name evidence="1" type="ORF">BDB_mp70245</name>
</gene>
<dbReference type="EMBL" id="FR854083">
    <property type="protein sequence ID" value="CCA83790.1"/>
    <property type="molecule type" value="Genomic_DNA"/>
</dbReference>
<reference evidence="1" key="1">
    <citation type="journal article" date="2011" name="PLoS ONE">
        <title>Ralstonia syzygii, the Blood Disease Bacterium and some Asian R. solanacearum strains form a single genomic species despite divergent lifestyles.</title>
        <authorList>
            <person name="Remenant B."/>
            <person name="de Cambiaire J.C."/>
            <person name="Cellier G."/>
            <person name="Jacobs J.M."/>
            <person name="Mangenot S."/>
            <person name="Barbe V."/>
            <person name="Lajus A."/>
            <person name="Vallenet D."/>
            <person name="Medigue C."/>
            <person name="Fegan M."/>
            <person name="Allen C."/>
            <person name="Prior P."/>
        </authorList>
    </citation>
    <scope>NUCLEOTIDE SEQUENCE</scope>
    <source>
        <strain evidence="1">R229</strain>
    </source>
</reference>
<sequence>MRPCQFPQRTRRARMNPLQVMVLVPNVDWPTMYTVVVEAMLTREIGAIMLWPLPVVSVAYKDARPLCAGSVPDVVLTPALIEEIVVEPAGLKNTVPETSQSPAVSDMDVQLADVLEVREVPEVELLAYSPQLPDTALSLVDVPTMPEVLDGVIKLVACTVVKRPVDAVVAPTLVPLIVPPLMVAVLVEIALSVAVLVVLSVVNAPLPGVVLPIAPGAANVALPSVDALIAVLQLNPLALVHRRALELVLQLGTGTAAGDALEPVAFPSSEFAAMGESEPAPMLPQYGAVLGPVETIACPEADPAGFKSWIGVLVCALQTIESAASVRIRNFFMCLYPREREQLEAERISRNVRAECVDRHAVGREVRVRPRHLPIAKSNRDHRRSAERAREHHVVDTCTYSRDG</sequence>
<dbReference type="AlphaFoldDB" id="G2ZXL1"/>
<name>G2ZXL1_9RALS</name>
<accession>G2ZXL1</accession>